<reference evidence="1 2" key="1">
    <citation type="submission" date="2024-10" db="EMBL/GenBank/DDBJ databases">
        <authorList>
            <person name="Sang B.-I."/>
            <person name="Prabhaharan D."/>
        </authorList>
    </citation>
    <scope>NUCLEOTIDE SEQUENCE [LARGE SCALE GENOMIC DNA]</scope>
    <source>
        <strain evidence="1 2">MH</strain>
    </source>
</reference>
<keyword evidence="2" id="KW-1185">Reference proteome</keyword>
<dbReference type="RefSeq" id="WP_059075463.1">
    <property type="nucleotide sequence ID" value="NZ_CP011940.1"/>
</dbReference>
<name>A0ABW7DRR4_9FIRM</name>
<comment type="caution">
    <text evidence="1">The sequence shown here is derived from an EMBL/GenBank/DDBJ whole genome shotgun (WGS) entry which is preliminary data.</text>
</comment>
<sequence length="226" mass="26115">MKNIEWKDKVASFKKIDVRGIAGNFLDGLKKQAAKLPVGEGIEVIQSFEPIPLYEIMEMLGYVHYTEKTAEHEYHAYFYRTEEKGNVEDAPERPAVIANYPMIDEKLGELAVEFWDMTWKSEKRYLDYNIRLLLSLANAVGAGRMRQAMRELLKAYANGLDSRALDDVFEQLAWNMGIGFFSSEIAPSPLFHAYKLIKQMEKQGKERDEINQMLREKFSDKKGVCK</sequence>
<proteinExistence type="predicted"/>
<protein>
    <submittedName>
        <fullName evidence="1">DUF2249 domain-containing protein</fullName>
    </submittedName>
</protein>
<evidence type="ECO:0000313" key="1">
    <source>
        <dbReference type="EMBL" id="MFG6274028.1"/>
    </source>
</evidence>
<organism evidence="1 2">
    <name type="scientific">Megasphaera hexanoica</name>
    <dbReference type="NCBI Taxonomy" id="1675036"/>
    <lineage>
        <taxon>Bacteria</taxon>
        <taxon>Bacillati</taxon>
        <taxon>Bacillota</taxon>
        <taxon>Negativicutes</taxon>
        <taxon>Veillonellales</taxon>
        <taxon>Veillonellaceae</taxon>
        <taxon>Megasphaera</taxon>
    </lineage>
</organism>
<accession>A0ABW7DRR4</accession>
<gene>
    <name evidence="1" type="ORF">ACGTZG_12620</name>
</gene>
<evidence type="ECO:0000313" key="2">
    <source>
        <dbReference type="Proteomes" id="UP001605989"/>
    </source>
</evidence>
<dbReference type="EMBL" id="JBIEKR010000012">
    <property type="protein sequence ID" value="MFG6274028.1"/>
    <property type="molecule type" value="Genomic_DNA"/>
</dbReference>
<dbReference type="Proteomes" id="UP001605989">
    <property type="component" value="Unassembled WGS sequence"/>
</dbReference>